<dbReference type="EMBL" id="GDJX01009139">
    <property type="protein sequence ID" value="JAT58797.1"/>
    <property type="molecule type" value="Transcribed_RNA"/>
</dbReference>
<feature type="region of interest" description="Disordered" evidence="1">
    <location>
        <begin position="1"/>
        <end position="127"/>
    </location>
</feature>
<gene>
    <name evidence="4" type="primary">Os10g0391300_0</name>
    <name evidence="4" type="ORF">g.31510</name>
</gene>
<reference evidence="4" key="1">
    <citation type="submission" date="2015-07" db="EMBL/GenBank/DDBJ databases">
        <title>Transcriptome Assembly of Anthurium amnicola.</title>
        <authorList>
            <person name="Suzuki J."/>
        </authorList>
    </citation>
    <scope>NUCLEOTIDE SEQUENCE</scope>
</reference>
<feature type="compositionally biased region" description="Acidic residues" evidence="1">
    <location>
        <begin position="71"/>
        <end position="105"/>
    </location>
</feature>
<evidence type="ECO:0000313" key="4">
    <source>
        <dbReference type="EMBL" id="JAT58797.1"/>
    </source>
</evidence>
<feature type="domain" description="SAP" evidence="2">
    <location>
        <begin position="145"/>
        <end position="181"/>
    </location>
</feature>
<dbReference type="PANTHER" id="PTHR35323">
    <property type="entry name" value="SAP DOMAIN-CONTAINING PROTEIN"/>
    <property type="match status" value="1"/>
</dbReference>
<feature type="compositionally biased region" description="Polar residues" evidence="1">
    <location>
        <begin position="35"/>
        <end position="44"/>
    </location>
</feature>
<organism evidence="4">
    <name type="scientific">Anthurium amnicola</name>
    <dbReference type="NCBI Taxonomy" id="1678845"/>
    <lineage>
        <taxon>Eukaryota</taxon>
        <taxon>Viridiplantae</taxon>
        <taxon>Streptophyta</taxon>
        <taxon>Embryophyta</taxon>
        <taxon>Tracheophyta</taxon>
        <taxon>Spermatophyta</taxon>
        <taxon>Magnoliopsida</taxon>
        <taxon>Liliopsida</taxon>
        <taxon>Araceae</taxon>
        <taxon>Pothoideae</taxon>
        <taxon>Potheae</taxon>
        <taxon>Anthurium</taxon>
    </lineage>
</organism>
<feature type="compositionally biased region" description="Basic residues" evidence="1">
    <location>
        <begin position="317"/>
        <end position="326"/>
    </location>
</feature>
<protein>
    <submittedName>
        <fullName evidence="4">Zinc finger CCCH domain-containing protein 62</fullName>
    </submittedName>
</protein>
<proteinExistence type="predicted"/>
<evidence type="ECO:0000259" key="3">
    <source>
        <dbReference type="Pfam" id="PF24766"/>
    </source>
</evidence>
<dbReference type="Pfam" id="PF24766">
    <property type="entry name" value="DUF7699"/>
    <property type="match status" value="1"/>
</dbReference>
<feature type="compositionally biased region" description="Basic residues" evidence="1">
    <location>
        <begin position="338"/>
        <end position="356"/>
    </location>
</feature>
<evidence type="ECO:0000259" key="2">
    <source>
        <dbReference type="Pfam" id="PF02037"/>
    </source>
</evidence>
<evidence type="ECO:0000256" key="1">
    <source>
        <dbReference type="SAM" id="MobiDB-lite"/>
    </source>
</evidence>
<dbReference type="Pfam" id="PF02037">
    <property type="entry name" value="SAP"/>
    <property type="match status" value="1"/>
</dbReference>
<feature type="non-terminal residue" evidence="4">
    <location>
        <position position="1"/>
    </location>
</feature>
<dbReference type="InterPro" id="IPR003034">
    <property type="entry name" value="SAP_dom"/>
</dbReference>
<dbReference type="AlphaFoldDB" id="A0A1D1YVV9"/>
<accession>A0A1D1YVV9</accession>
<dbReference type="PANTHER" id="PTHR35323:SF2">
    <property type="entry name" value="SAP DOMAIN-CONTAINING PROTEIN"/>
    <property type="match status" value="1"/>
</dbReference>
<feature type="region of interest" description="Disordered" evidence="1">
    <location>
        <begin position="317"/>
        <end position="356"/>
    </location>
</feature>
<sequence>KHQPTFYAAPHCQHAGSAPARGPPKRRRRAAMTTVYLSSSSCSPGTVDDEEDEHDNGETDDSGESSSGDAGGDDSEWEPDDDLDEDCEVGEADEDDDNDDGEEEEMTTRTRKRKNNSSGSENDDEGVGEEELCCKVVAMLQRGKDLSTLKLDECKAYLRKHGLRLTGSKLVCIQRVHEHWRLKDGNGEKLYPKSSFVINCTGDVCTGDVILFKQRVYDKYDIVTRGGNIIGRRTIAGKVVKESYGAGKQQHTFTVETLWSKGVKPLPALYPLLVKGRNLYRLKTFRQRWDNEMQRSKVLLEKHSRGAAARYTRAIKKAKTVKRGPRSHQNSCGTRDFRTKRRKKDVKHRTTQVHRRHLSAGYSIAKPRTLEASTSYSVNAHPRTNEVHGNYPLLHSTPFYTRHPPTEFYHMDSRTAFNANRGSLYPSTYSVGSSSTMSAELHNQALNRTSFNYRHSNHCLQSVPYSSNLPMNEVHFEERFKLATVVQFGRWNGGVLHCRTPGCRELAADGCVVSCCCMCCRRIGRQCNRHR</sequence>
<dbReference type="InterPro" id="IPR056116">
    <property type="entry name" value="DUF7699"/>
</dbReference>
<name>A0A1D1YVV9_9ARAE</name>
<feature type="domain" description="DUF7699" evidence="3">
    <location>
        <begin position="205"/>
        <end position="289"/>
    </location>
</feature>
<feature type="compositionally biased region" description="Acidic residues" evidence="1">
    <location>
        <begin position="47"/>
        <end position="63"/>
    </location>
</feature>